<evidence type="ECO:0000313" key="3">
    <source>
        <dbReference type="Proteomes" id="UP001157006"/>
    </source>
</evidence>
<dbReference type="Proteomes" id="UP001157006">
    <property type="component" value="Chromosome 2"/>
</dbReference>
<name>A0AAV0ZEQ7_VICFA</name>
<sequence>MKLSTPTTSCSNVSPSTSSNTPMCSSKSTTTGCFTAIMHKILCSGNLPKDSSNQVTEFDSTNSVLSGKDQNFDAAVTPPPPLVARLMGLESMGEIEIPFASKPGSLSRSKSMNSMDYLGESNGKVQSLNHKRVSSTLSFREAPTFRLSENDNFFVLSFENEVENCKALKSNGRKKQTGCSESKQKVAAKDRTELKENVYDENDLIEKEKTSKRVSNKLQEITNTLHRFKDSSENKCFDSEAVELLKSRNYNESVVGEKMKKRKRIRKKRTNCYAEKKVETECVKSEDSSPVSVLEFDRKSCAAGIDSVAVGSISRRKLTPELEKGKHILMRCDDNLMIDENKDKEIEKNKCEETKKREKKVKEYIGIWGEASKLVEDELAGSKNQLVDAWIKEQCADFESKIFDQLLNEVVSELVG</sequence>
<keyword evidence="3" id="KW-1185">Reference proteome</keyword>
<proteinExistence type="predicted"/>
<reference evidence="2 3" key="1">
    <citation type="submission" date="2023-01" db="EMBL/GenBank/DDBJ databases">
        <authorList>
            <person name="Kreplak J."/>
        </authorList>
    </citation>
    <scope>NUCLEOTIDE SEQUENCE [LARGE SCALE GENOMIC DNA]</scope>
</reference>
<evidence type="ECO:0000256" key="1">
    <source>
        <dbReference type="SAM" id="MobiDB-lite"/>
    </source>
</evidence>
<evidence type="ECO:0008006" key="4">
    <source>
        <dbReference type="Google" id="ProtNLM"/>
    </source>
</evidence>
<protein>
    <recommendedName>
        <fullName evidence="4">DUF3741 domain-containing protein</fullName>
    </recommendedName>
</protein>
<dbReference type="PANTHER" id="PTHR35499">
    <property type="entry name" value="OS05G0128300 PROTEIN"/>
    <property type="match status" value="1"/>
</dbReference>
<organism evidence="2 3">
    <name type="scientific">Vicia faba</name>
    <name type="common">Broad bean</name>
    <name type="synonym">Faba vulgaris</name>
    <dbReference type="NCBI Taxonomy" id="3906"/>
    <lineage>
        <taxon>Eukaryota</taxon>
        <taxon>Viridiplantae</taxon>
        <taxon>Streptophyta</taxon>
        <taxon>Embryophyta</taxon>
        <taxon>Tracheophyta</taxon>
        <taxon>Spermatophyta</taxon>
        <taxon>Magnoliopsida</taxon>
        <taxon>eudicotyledons</taxon>
        <taxon>Gunneridae</taxon>
        <taxon>Pentapetalae</taxon>
        <taxon>rosids</taxon>
        <taxon>fabids</taxon>
        <taxon>Fabales</taxon>
        <taxon>Fabaceae</taxon>
        <taxon>Papilionoideae</taxon>
        <taxon>50 kb inversion clade</taxon>
        <taxon>NPAAA clade</taxon>
        <taxon>Hologalegina</taxon>
        <taxon>IRL clade</taxon>
        <taxon>Fabeae</taxon>
        <taxon>Vicia</taxon>
    </lineage>
</organism>
<evidence type="ECO:0000313" key="2">
    <source>
        <dbReference type="EMBL" id="CAI8596891.1"/>
    </source>
</evidence>
<feature type="region of interest" description="Disordered" evidence="1">
    <location>
        <begin position="1"/>
        <end position="26"/>
    </location>
</feature>
<dbReference type="EMBL" id="OX451737">
    <property type="protein sequence ID" value="CAI8596891.1"/>
    <property type="molecule type" value="Genomic_DNA"/>
</dbReference>
<gene>
    <name evidence="2" type="ORF">VFH_II056240</name>
</gene>
<accession>A0AAV0ZEQ7</accession>
<feature type="compositionally biased region" description="Low complexity" evidence="1">
    <location>
        <begin position="1"/>
        <end position="22"/>
    </location>
</feature>
<dbReference type="PANTHER" id="PTHR35499:SF1">
    <property type="entry name" value="DUF3741 DOMAIN-CONTAINING PROTEIN"/>
    <property type="match status" value="1"/>
</dbReference>
<dbReference type="AlphaFoldDB" id="A0AAV0ZEQ7"/>